<comment type="similarity">
    <text evidence="2">Belongs to the SUA5 family.</text>
</comment>
<evidence type="ECO:0000256" key="7">
    <source>
        <dbReference type="ARBA" id="ARBA00022694"/>
    </source>
</evidence>
<keyword evidence="5" id="KW-0963">Cytoplasm</keyword>
<comment type="caution">
    <text evidence="15">The sequence shown here is derived from an EMBL/GenBank/DDBJ whole genome shotgun (WGS) entry which is preliminary data.</text>
</comment>
<dbReference type="Pfam" id="PF03481">
    <property type="entry name" value="Sua5_C"/>
    <property type="match status" value="1"/>
</dbReference>
<evidence type="ECO:0000256" key="11">
    <source>
        <dbReference type="ARBA" id="ARBA00029774"/>
    </source>
</evidence>
<evidence type="ECO:0000256" key="13">
    <source>
        <dbReference type="SAM" id="MobiDB-lite"/>
    </source>
</evidence>
<dbReference type="GO" id="GO:0005737">
    <property type="term" value="C:cytoplasm"/>
    <property type="evidence" value="ECO:0007669"/>
    <property type="project" value="UniProtKB-SubCell"/>
</dbReference>
<comment type="subcellular location">
    <subcellularLocation>
        <location evidence="1">Cytoplasm</location>
    </subcellularLocation>
</comment>
<dbReference type="PANTHER" id="PTHR17490:SF16">
    <property type="entry name" value="THREONYLCARBAMOYL-AMP SYNTHASE"/>
    <property type="match status" value="1"/>
</dbReference>
<dbReference type="Gene3D" id="3.40.50.11030">
    <property type="entry name" value="Threonylcarbamoyl-AMP synthase, C-terminal domain"/>
    <property type="match status" value="1"/>
</dbReference>
<keyword evidence="7" id="KW-0819">tRNA processing</keyword>
<dbReference type="Pfam" id="PF01300">
    <property type="entry name" value="Sua5_yciO_yrdC"/>
    <property type="match status" value="2"/>
</dbReference>
<dbReference type="Gene3D" id="3.90.870.10">
    <property type="entry name" value="DHBP synthase"/>
    <property type="match status" value="2"/>
</dbReference>
<dbReference type="GO" id="GO:0006450">
    <property type="term" value="P:regulation of translational fidelity"/>
    <property type="evidence" value="ECO:0007669"/>
    <property type="project" value="TreeGrafter"/>
</dbReference>
<feature type="compositionally biased region" description="Polar residues" evidence="13">
    <location>
        <begin position="128"/>
        <end position="140"/>
    </location>
</feature>
<dbReference type="SUPFAM" id="SSF55821">
    <property type="entry name" value="YrdC/RibB"/>
    <property type="match status" value="2"/>
</dbReference>
<dbReference type="OrthoDB" id="412787at2759"/>
<dbReference type="AlphaFoldDB" id="A0A9W8DLV2"/>
<comment type="catalytic activity">
    <reaction evidence="12">
        <text>L-threonine + hydrogencarbonate + ATP = L-threonylcarbamoyladenylate + diphosphate + H2O</text>
        <dbReference type="Rhea" id="RHEA:36407"/>
        <dbReference type="ChEBI" id="CHEBI:15377"/>
        <dbReference type="ChEBI" id="CHEBI:17544"/>
        <dbReference type="ChEBI" id="CHEBI:30616"/>
        <dbReference type="ChEBI" id="CHEBI:33019"/>
        <dbReference type="ChEBI" id="CHEBI:57926"/>
        <dbReference type="ChEBI" id="CHEBI:73682"/>
        <dbReference type="EC" id="2.7.7.87"/>
    </reaction>
</comment>
<dbReference type="EC" id="2.7.7.87" evidence="3"/>
<feature type="domain" description="YrdC-like" evidence="14">
    <location>
        <begin position="55"/>
        <end position="297"/>
    </location>
</feature>
<dbReference type="GO" id="GO:0005524">
    <property type="term" value="F:ATP binding"/>
    <property type="evidence" value="ECO:0007669"/>
    <property type="project" value="UniProtKB-KW"/>
</dbReference>
<evidence type="ECO:0000256" key="9">
    <source>
        <dbReference type="ARBA" id="ARBA00022741"/>
    </source>
</evidence>
<dbReference type="InterPro" id="IPR006070">
    <property type="entry name" value="Sua5-like_dom"/>
</dbReference>
<evidence type="ECO:0000256" key="6">
    <source>
        <dbReference type="ARBA" id="ARBA00022679"/>
    </source>
</evidence>
<keyword evidence="16" id="KW-1185">Reference proteome</keyword>
<accession>A0A9W8DLV2</accession>
<dbReference type="InterPro" id="IPR017945">
    <property type="entry name" value="DHBP_synth_RibB-like_a/b_dom"/>
</dbReference>
<dbReference type="GO" id="GO:0003725">
    <property type="term" value="F:double-stranded RNA binding"/>
    <property type="evidence" value="ECO:0007669"/>
    <property type="project" value="InterPro"/>
</dbReference>
<protein>
    <recommendedName>
        <fullName evidence="4">Threonylcarbamoyl-AMP synthase</fullName>
        <ecNumber evidence="3">2.7.7.87</ecNumber>
    </recommendedName>
    <alternativeName>
        <fullName evidence="11">L-threonylcarbamoyladenylate synthase</fullName>
    </alternativeName>
</protein>
<dbReference type="EMBL" id="JANBPU010000134">
    <property type="protein sequence ID" value="KAJ1915704.1"/>
    <property type="molecule type" value="Genomic_DNA"/>
</dbReference>
<evidence type="ECO:0000256" key="12">
    <source>
        <dbReference type="ARBA" id="ARBA00048366"/>
    </source>
</evidence>
<reference evidence="15" key="1">
    <citation type="submission" date="2022-07" db="EMBL/GenBank/DDBJ databases">
        <title>Phylogenomic reconstructions and comparative analyses of Kickxellomycotina fungi.</title>
        <authorList>
            <person name="Reynolds N.K."/>
            <person name="Stajich J.E."/>
            <person name="Barry K."/>
            <person name="Grigoriev I.V."/>
            <person name="Crous P."/>
            <person name="Smith M.E."/>
        </authorList>
    </citation>
    <scope>NUCLEOTIDE SEQUENCE</scope>
    <source>
        <strain evidence="15">NBRC 100468</strain>
    </source>
</reference>
<evidence type="ECO:0000313" key="15">
    <source>
        <dbReference type="EMBL" id="KAJ1915704.1"/>
    </source>
</evidence>
<dbReference type="GO" id="GO:0061710">
    <property type="term" value="F:L-threonylcarbamoyladenylate synthase"/>
    <property type="evidence" value="ECO:0007669"/>
    <property type="project" value="UniProtKB-EC"/>
</dbReference>
<sequence length="504" mass="54915">MLSALSSNIQFPQQLETPYITINGNQIEFLETGPRISRPNPISNNNDSTDEERIPEWLTESARLLRQNEAIAIPTETVYGLAANALSAEAVKKIFAAKNRPSDNPLIVHISSIEMLRQLYSQDMLAPSSPQSGDNSQQQPFVPFLGERGGGGTEESSKNISSGSHNSWPEIPEIYHSLIKKSWPGALTIVLPRPPCIPIEVLGGAHAKTVAFRFPSHPVARAIIAATGVPLAAPSANASGRPSPTLAEHVLNDLSGKIPLIVDGGQCQVGLESTVVDAITPNKTIVLPSQEHQQGTTASSGNSGTKKYCESVVPLVLRPGGITVEDLRTLGGAWEHAMVYKRDFVDKKIELLPTTPGMKYKHYSPSALVTLFVPSSQPKKDGRQDKDAIAAEIETMTENMYKKYIFARQQDPNAAIIGIIARPQTIKLLKESLTESSFPETTNGQIIYRTVYSVDDLAHQMFRYMREMDQLGASAIYIEGVSDMDAGLAIMNRLDKASTFQVIC</sequence>
<dbReference type="PROSITE" id="PS51163">
    <property type="entry name" value="YRDC"/>
    <property type="match status" value="1"/>
</dbReference>
<keyword evidence="8" id="KW-0548">Nucleotidyltransferase</keyword>
<keyword evidence="9" id="KW-0547">Nucleotide-binding</keyword>
<evidence type="ECO:0000256" key="10">
    <source>
        <dbReference type="ARBA" id="ARBA00022840"/>
    </source>
</evidence>
<evidence type="ECO:0000256" key="4">
    <source>
        <dbReference type="ARBA" id="ARBA00015492"/>
    </source>
</evidence>
<dbReference type="GO" id="GO:0000049">
    <property type="term" value="F:tRNA binding"/>
    <property type="evidence" value="ECO:0007669"/>
    <property type="project" value="TreeGrafter"/>
</dbReference>
<dbReference type="PANTHER" id="PTHR17490">
    <property type="entry name" value="SUA5"/>
    <property type="match status" value="1"/>
</dbReference>
<keyword evidence="6" id="KW-0808">Transferase</keyword>
<dbReference type="Proteomes" id="UP001150538">
    <property type="component" value="Unassembled WGS sequence"/>
</dbReference>
<evidence type="ECO:0000256" key="5">
    <source>
        <dbReference type="ARBA" id="ARBA00022490"/>
    </source>
</evidence>
<dbReference type="GO" id="GO:0008033">
    <property type="term" value="P:tRNA processing"/>
    <property type="evidence" value="ECO:0007669"/>
    <property type="project" value="UniProtKB-KW"/>
</dbReference>
<evidence type="ECO:0000259" key="14">
    <source>
        <dbReference type="PROSITE" id="PS51163"/>
    </source>
</evidence>
<evidence type="ECO:0000256" key="8">
    <source>
        <dbReference type="ARBA" id="ARBA00022695"/>
    </source>
</evidence>
<proteinExistence type="inferred from homology"/>
<dbReference type="InterPro" id="IPR005145">
    <property type="entry name" value="Sua5_C"/>
</dbReference>
<dbReference type="InterPro" id="IPR050156">
    <property type="entry name" value="TC-AMP_synthase_SUA5"/>
</dbReference>
<gene>
    <name evidence="15" type="ORF">H4219_004173</name>
</gene>
<dbReference type="InterPro" id="IPR038385">
    <property type="entry name" value="Sua5/YwlC_C"/>
</dbReference>
<evidence type="ECO:0000256" key="3">
    <source>
        <dbReference type="ARBA" id="ARBA00012584"/>
    </source>
</evidence>
<name>A0A9W8DLV2_9FUNG</name>
<feature type="region of interest" description="Disordered" evidence="13">
    <location>
        <begin position="125"/>
        <end position="165"/>
    </location>
</feature>
<organism evidence="15 16">
    <name type="scientific">Mycoemilia scoparia</name>
    <dbReference type="NCBI Taxonomy" id="417184"/>
    <lineage>
        <taxon>Eukaryota</taxon>
        <taxon>Fungi</taxon>
        <taxon>Fungi incertae sedis</taxon>
        <taxon>Zoopagomycota</taxon>
        <taxon>Kickxellomycotina</taxon>
        <taxon>Kickxellomycetes</taxon>
        <taxon>Kickxellales</taxon>
        <taxon>Kickxellaceae</taxon>
        <taxon>Mycoemilia</taxon>
    </lineage>
</organism>
<evidence type="ECO:0000256" key="2">
    <source>
        <dbReference type="ARBA" id="ARBA00007663"/>
    </source>
</evidence>
<evidence type="ECO:0000313" key="16">
    <source>
        <dbReference type="Proteomes" id="UP001150538"/>
    </source>
</evidence>
<evidence type="ECO:0000256" key="1">
    <source>
        <dbReference type="ARBA" id="ARBA00004496"/>
    </source>
</evidence>
<keyword evidence="10" id="KW-0067">ATP-binding</keyword>